<comment type="caution">
    <text evidence="1">The sequence shown here is derived from an EMBL/GenBank/DDBJ whole genome shotgun (WGS) entry which is preliminary data.</text>
</comment>
<organism evidence="1 2">
    <name type="scientific">Lasiodiplodia theobromae</name>
    <dbReference type="NCBI Taxonomy" id="45133"/>
    <lineage>
        <taxon>Eukaryota</taxon>
        <taxon>Fungi</taxon>
        <taxon>Dikarya</taxon>
        <taxon>Ascomycota</taxon>
        <taxon>Pezizomycotina</taxon>
        <taxon>Dothideomycetes</taxon>
        <taxon>Dothideomycetes incertae sedis</taxon>
        <taxon>Botryosphaeriales</taxon>
        <taxon>Botryosphaeriaceae</taxon>
        <taxon>Lasiodiplodia</taxon>
    </lineage>
</organism>
<evidence type="ECO:0000313" key="1">
    <source>
        <dbReference type="EMBL" id="KAB2570689.1"/>
    </source>
</evidence>
<dbReference type="EMBL" id="VCHE01000126">
    <property type="protein sequence ID" value="KAB2570689.1"/>
    <property type="molecule type" value="Genomic_DNA"/>
</dbReference>
<evidence type="ECO:0000313" key="2">
    <source>
        <dbReference type="Proteomes" id="UP000325902"/>
    </source>
</evidence>
<gene>
    <name evidence="1" type="ORF">DBV05_g10656</name>
</gene>
<dbReference type="Proteomes" id="UP000325902">
    <property type="component" value="Unassembled WGS sequence"/>
</dbReference>
<sequence>MAASPHYCYFIASPDPNVATDGVLAQTQDGLMRGFYIKFGDGHPGDRYTTHNPTYSVAINDTALNQGETVFREKTYQTEASWADVKIGKWLERVYLKIHRDTRKEWYFVYVKVAERPDDPNFDLNQLRSLLIDILNEFPAYDTWEQDESYESCELDRLFTTFYCNCDWVE</sequence>
<name>A0A5N5CZ67_9PEZI</name>
<keyword evidence="2" id="KW-1185">Reference proteome</keyword>
<proteinExistence type="predicted"/>
<dbReference type="AlphaFoldDB" id="A0A5N5CZ67"/>
<protein>
    <submittedName>
        <fullName evidence="1">Uncharacterized protein</fullName>
    </submittedName>
</protein>
<accession>A0A5N5CZ67</accession>
<reference evidence="1 2" key="1">
    <citation type="journal article" date="2019" name="Sci. Rep.">
        <title>A multi-omics analysis of the grapevine pathogen Lasiodiplodia theobromae reveals that temperature affects the expression of virulence- and pathogenicity-related genes.</title>
        <authorList>
            <person name="Felix C."/>
            <person name="Meneses R."/>
            <person name="Goncalves M.F.M."/>
            <person name="Tilleman L."/>
            <person name="Duarte A.S."/>
            <person name="Jorrin-Novo J.V."/>
            <person name="Van de Peer Y."/>
            <person name="Deforce D."/>
            <person name="Van Nieuwerburgh F."/>
            <person name="Esteves A.C."/>
            <person name="Alves A."/>
        </authorList>
    </citation>
    <scope>NUCLEOTIDE SEQUENCE [LARGE SCALE GENOMIC DNA]</scope>
    <source>
        <strain evidence="1 2">LA-SOL3</strain>
    </source>
</reference>